<reference evidence="2 3" key="2">
    <citation type="submission" date="2018-10" db="EMBL/GenBank/DDBJ databases">
        <authorList>
            <consortium name="Pathogen Informatics"/>
        </authorList>
    </citation>
    <scope>NUCLEOTIDE SEQUENCE [LARGE SCALE GENOMIC DNA]</scope>
</reference>
<feature type="transmembrane region" description="Helical" evidence="1">
    <location>
        <begin position="16"/>
        <end position="44"/>
    </location>
</feature>
<dbReference type="AlphaFoldDB" id="A0A0N4VIG7"/>
<organism evidence="4">
    <name type="scientific">Enterobius vermicularis</name>
    <name type="common">Human pinworm</name>
    <dbReference type="NCBI Taxonomy" id="51028"/>
    <lineage>
        <taxon>Eukaryota</taxon>
        <taxon>Metazoa</taxon>
        <taxon>Ecdysozoa</taxon>
        <taxon>Nematoda</taxon>
        <taxon>Chromadorea</taxon>
        <taxon>Rhabditida</taxon>
        <taxon>Spirurina</taxon>
        <taxon>Oxyuridomorpha</taxon>
        <taxon>Oxyuroidea</taxon>
        <taxon>Oxyuridae</taxon>
        <taxon>Enterobius</taxon>
    </lineage>
</organism>
<proteinExistence type="predicted"/>
<accession>A0A0N4VIG7</accession>
<keyword evidence="3" id="KW-1185">Reference proteome</keyword>
<protein>
    <submittedName>
        <fullName evidence="4">Brain protein I3</fullName>
    </submittedName>
</protein>
<gene>
    <name evidence="2" type="ORF">EVEC_LOCUS9963</name>
</gene>
<reference evidence="4" key="1">
    <citation type="submission" date="2017-02" db="UniProtKB">
        <authorList>
            <consortium name="WormBaseParasite"/>
        </authorList>
    </citation>
    <scope>IDENTIFICATION</scope>
</reference>
<sequence>MFASCEIGLVITEFDICFLVCIILFAIFTFPFGLLFLCCIPCTIHKRCSSCRRVV</sequence>
<dbReference type="EMBL" id="UXUI01010421">
    <property type="protein sequence ID" value="VDD95212.1"/>
    <property type="molecule type" value="Genomic_DNA"/>
</dbReference>
<dbReference type="OrthoDB" id="5841096at2759"/>
<name>A0A0N4VIG7_ENTVE</name>
<dbReference type="Proteomes" id="UP000274131">
    <property type="component" value="Unassembled WGS sequence"/>
</dbReference>
<dbReference type="WBParaSite" id="EVEC_0001062001-mRNA-1">
    <property type="protein sequence ID" value="EVEC_0001062001-mRNA-1"/>
    <property type="gene ID" value="EVEC_0001062001"/>
</dbReference>
<evidence type="ECO:0000313" key="2">
    <source>
        <dbReference type="EMBL" id="VDD95212.1"/>
    </source>
</evidence>
<evidence type="ECO:0000313" key="4">
    <source>
        <dbReference type="WBParaSite" id="EVEC_0001062001-mRNA-1"/>
    </source>
</evidence>
<evidence type="ECO:0000256" key="1">
    <source>
        <dbReference type="SAM" id="Phobius"/>
    </source>
</evidence>
<keyword evidence="1" id="KW-1133">Transmembrane helix</keyword>
<evidence type="ECO:0000313" key="3">
    <source>
        <dbReference type="Proteomes" id="UP000274131"/>
    </source>
</evidence>
<keyword evidence="1" id="KW-0472">Membrane</keyword>
<keyword evidence="1" id="KW-0812">Transmembrane</keyword>